<keyword evidence="2" id="KW-1185">Reference proteome</keyword>
<comment type="caution">
    <text evidence="1">The sequence shown here is derived from an EMBL/GenBank/DDBJ whole genome shotgun (WGS) entry which is preliminary data.</text>
</comment>
<name>A0AAW1UQ80_9CUCU</name>
<dbReference type="EMBL" id="JARQZJ010000072">
    <property type="protein sequence ID" value="KAK9882001.1"/>
    <property type="molecule type" value="Genomic_DNA"/>
</dbReference>
<sequence>MGANSVAEKWSINPEFSKTRQRRVKRYFDELSEDDRLQDPESLFKVNIFYRVLDIIIRDEVEKSSCFRDLGDIGYLELLLLHRKASEYLYDECEFSNPHWASVGAIAHSLSPGQRRGQWRAVGHISTTCY</sequence>
<protein>
    <submittedName>
        <fullName evidence="1">Uncharacterized protein</fullName>
    </submittedName>
</protein>
<dbReference type="Proteomes" id="UP001431783">
    <property type="component" value="Unassembled WGS sequence"/>
</dbReference>
<gene>
    <name evidence="1" type="ORF">WA026_018852</name>
</gene>
<organism evidence="1 2">
    <name type="scientific">Henosepilachna vigintioctopunctata</name>
    <dbReference type="NCBI Taxonomy" id="420089"/>
    <lineage>
        <taxon>Eukaryota</taxon>
        <taxon>Metazoa</taxon>
        <taxon>Ecdysozoa</taxon>
        <taxon>Arthropoda</taxon>
        <taxon>Hexapoda</taxon>
        <taxon>Insecta</taxon>
        <taxon>Pterygota</taxon>
        <taxon>Neoptera</taxon>
        <taxon>Endopterygota</taxon>
        <taxon>Coleoptera</taxon>
        <taxon>Polyphaga</taxon>
        <taxon>Cucujiformia</taxon>
        <taxon>Coccinelloidea</taxon>
        <taxon>Coccinellidae</taxon>
        <taxon>Epilachninae</taxon>
        <taxon>Epilachnini</taxon>
        <taxon>Henosepilachna</taxon>
    </lineage>
</organism>
<evidence type="ECO:0000313" key="2">
    <source>
        <dbReference type="Proteomes" id="UP001431783"/>
    </source>
</evidence>
<dbReference type="AlphaFoldDB" id="A0AAW1UQ80"/>
<accession>A0AAW1UQ80</accession>
<evidence type="ECO:0000313" key="1">
    <source>
        <dbReference type="EMBL" id="KAK9882001.1"/>
    </source>
</evidence>
<proteinExistence type="predicted"/>
<reference evidence="1 2" key="1">
    <citation type="submission" date="2023-03" db="EMBL/GenBank/DDBJ databases">
        <title>Genome insight into feeding habits of ladybird beetles.</title>
        <authorList>
            <person name="Li H.-S."/>
            <person name="Huang Y.-H."/>
            <person name="Pang H."/>
        </authorList>
    </citation>
    <scope>NUCLEOTIDE SEQUENCE [LARGE SCALE GENOMIC DNA]</scope>
    <source>
        <strain evidence="1">SYSU_2023b</strain>
        <tissue evidence="1">Whole body</tissue>
    </source>
</reference>